<dbReference type="PANTHER" id="PTHR34386">
    <property type="entry name" value="GLUTAREDOXIN"/>
    <property type="match status" value="1"/>
</dbReference>
<sequence>MPLVARIRLYTTGWCGFCVRAKVLLDARGLAYEEVSLDDDPAFRQKVYDLGRQWTVPLVTIDGEPVGGYRELVALDRSGLLAERLAA</sequence>
<protein>
    <submittedName>
        <fullName evidence="2">Glutaredoxin-related protein</fullName>
    </submittedName>
</protein>
<evidence type="ECO:0000259" key="1">
    <source>
        <dbReference type="Pfam" id="PF00462"/>
    </source>
</evidence>
<dbReference type="Pfam" id="PF00462">
    <property type="entry name" value="Glutaredoxin"/>
    <property type="match status" value="1"/>
</dbReference>
<feature type="domain" description="Glutaredoxin" evidence="1">
    <location>
        <begin position="8"/>
        <end position="65"/>
    </location>
</feature>
<dbReference type="InterPro" id="IPR014025">
    <property type="entry name" value="Glutaredoxin_subgr"/>
</dbReference>
<dbReference type="InterPro" id="IPR051548">
    <property type="entry name" value="Grx-like_ET"/>
</dbReference>
<dbReference type="GO" id="GO:0009055">
    <property type="term" value="F:electron transfer activity"/>
    <property type="evidence" value="ECO:0007669"/>
    <property type="project" value="TreeGrafter"/>
</dbReference>
<dbReference type="PRINTS" id="PR00160">
    <property type="entry name" value="GLUTAREDOXIN"/>
</dbReference>
<dbReference type="AlphaFoldDB" id="A0A7M2YYX0"/>
<evidence type="ECO:0000313" key="3">
    <source>
        <dbReference type="Proteomes" id="UP000254134"/>
    </source>
</evidence>
<accession>A0A7M2YYX0</accession>
<keyword evidence="3" id="KW-1185">Reference proteome</keyword>
<dbReference type="SUPFAM" id="SSF52833">
    <property type="entry name" value="Thioredoxin-like"/>
    <property type="match status" value="1"/>
</dbReference>
<dbReference type="PANTHER" id="PTHR34386:SF1">
    <property type="entry name" value="GLUTAREDOXIN-LIKE PROTEIN NRDH"/>
    <property type="match status" value="1"/>
</dbReference>
<dbReference type="InterPro" id="IPR036249">
    <property type="entry name" value="Thioredoxin-like_sf"/>
</dbReference>
<dbReference type="InterPro" id="IPR002109">
    <property type="entry name" value="Glutaredoxin"/>
</dbReference>
<organism evidence="2 3">
    <name type="scientific">Gaiella occulta</name>
    <dbReference type="NCBI Taxonomy" id="1002870"/>
    <lineage>
        <taxon>Bacteria</taxon>
        <taxon>Bacillati</taxon>
        <taxon>Actinomycetota</taxon>
        <taxon>Thermoleophilia</taxon>
        <taxon>Gaiellales</taxon>
        <taxon>Gaiellaceae</taxon>
        <taxon>Gaiella</taxon>
    </lineage>
</organism>
<dbReference type="Gene3D" id="3.40.30.10">
    <property type="entry name" value="Glutaredoxin"/>
    <property type="match status" value="1"/>
</dbReference>
<gene>
    <name evidence="2" type="ORF">Gocc_0876</name>
</gene>
<dbReference type="EMBL" id="QQZY01000002">
    <property type="protein sequence ID" value="RDI75078.1"/>
    <property type="molecule type" value="Genomic_DNA"/>
</dbReference>
<name>A0A7M2YYX0_9ACTN</name>
<comment type="caution">
    <text evidence="2">The sequence shown here is derived from an EMBL/GenBank/DDBJ whole genome shotgun (WGS) entry which is preliminary data.</text>
</comment>
<proteinExistence type="predicted"/>
<reference evidence="3" key="2">
    <citation type="journal article" date="2019" name="MicrobiologyOpen">
        <title>High-quality draft genome sequence of Gaiella occulta isolated from a 150 meter deep mineral water borehole and comparison with the genome sequences of other deep-branching lineages of the phylum Actinobacteria.</title>
        <authorList>
            <person name="Severino R."/>
            <person name="Froufe H.J.C."/>
            <person name="Barroso C."/>
            <person name="Albuquerque L."/>
            <person name="Lobo-da-Cunha A."/>
            <person name="da Costa M.S."/>
            <person name="Egas C."/>
        </authorList>
    </citation>
    <scope>NUCLEOTIDE SEQUENCE [LARGE SCALE GENOMIC DNA]</scope>
    <source>
        <strain evidence="3">F2-233</strain>
    </source>
</reference>
<dbReference type="GO" id="GO:0045454">
    <property type="term" value="P:cell redox homeostasis"/>
    <property type="evidence" value="ECO:0007669"/>
    <property type="project" value="TreeGrafter"/>
</dbReference>
<dbReference type="Proteomes" id="UP000254134">
    <property type="component" value="Unassembled WGS sequence"/>
</dbReference>
<reference evidence="2 3" key="1">
    <citation type="submission" date="2018-07" db="EMBL/GenBank/DDBJ databases">
        <title>High-quality-draft genome sequence of Gaiella occulta.</title>
        <authorList>
            <person name="Severino R."/>
            <person name="Froufe H.J.C."/>
            <person name="Rainey F.A."/>
            <person name="Barroso C."/>
            <person name="Albuquerque L."/>
            <person name="Lobo-Da-Cunha A."/>
            <person name="Da Costa M.S."/>
            <person name="Egas C."/>
        </authorList>
    </citation>
    <scope>NUCLEOTIDE SEQUENCE [LARGE SCALE GENOMIC DNA]</scope>
    <source>
        <strain evidence="2 3">F2-233</strain>
    </source>
</reference>
<evidence type="ECO:0000313" key="2">
    <source>
        <dbReference type="EMBL" id="RDI75078.1"/>
    </source>
</evidence>
<dbReference type="PROSITE" id="PS51354">
    <property type="entry name" value="GLUTAREDOXIN_2"/>
    <property type="match status" value="1"/>
</dbReference>